<reference evidence="1 2" key="1">
    <citation type="submission" date="2020-03" db="EMBL/GenBank/DDBJ databases">
        <title>Metabolic flexibility allows generalist bacteria to become dominant in a frequently disturbed ecosystem.</title>
        <authorList>
            <person name="Chen Y.-J."/>
            <person name="Leung P.M."/>
            <person name="Bay S.K."/>
            <person name="Hugenholtz P."/>
            <person name="Kessler A.J."/>
            <person name="Shelley G."/>
            <person name="Waite D.W."/>
            <person name="Cook P.L."/>
            <person name="Greening C."/>
        </authorList>
    </citation>
    <scope>NUCLEOTIDE SEQUENCE [LARGE SCALE GENOMIC DNA]</scope>
    <source>
        <strain evidence="1">SS_bin_28</strain>
    </source>
</reference>
<dbReference type="EMBL" id="JABDJR010000697">
    <property type="protein sequence ID" value="NNF08540.1"/>
    <property type="molecule type" value="Genomic_DNA"/>
</dbReference>
<name>A0A7Y2H3Y6_UNCEI</name>
<evidence type="ECO:0000313" key="2">
    <source>
        <dbReference type="Proteomes" id="UP000547674"/>
    </source>
</evidence>
<dbReference type="Proteomes" id="UP000547674">
    <property type="component" value="Unassembled WGS sequence"/>
</dbReference>
<sequence>MKQMAFSIGAPSQVVELGGIAVNEIDKNGLETKEKYEPEMIQKLGFRHLSKNLYLAEEDPALFVLPLENEVENKDRLEIDLFFGLVGV</sequence>
<dbReference type="AlphaFoldDB" id="A0A7Y2H3Y6"/>
<protein>
    <submittedName>
        <fullName evidence="1">Uncharacterized protein</fullName>
    </submittedName>
</protein>
<proteinExistence type="predicted"/>
<accession>A0A7Y2H3Y6</accession>
<evidence type="ECO:0000313" key="1">
    <source>
        <dbReference type="EMBL" id="NNF08540.1"/>
    </source>
</evidence>
<comment type="caution">
    <text evidence="1">The sequence shown here is derived from an EMBL/GenBank/DDBJ whole genome shotgun (WGS) entry which is preliminary data.</text>
</comment>
<organism evidence="1 2">
    <name type="scientific">Eiseniibacteriota bacterium</name>
    <dbReference type="NCBI Taxonomy" id="2212470"/>
    <lineage>
        <taxon>Bacteria</taxon>
        <taxon>Candidatus Eiseniibacteriota</taxon>
    </lineage>
</organism>
<gene>
    <name evidence="1" type="ORF">HKN21_17395</name>
</gene>